<dbReference type="EMBL" id="KZ819607">
    <property type="protein sequence ID" value="PWN31570.1"/>
    <property type="molecule type" value="Genomic_DNA"/>
</dbReference>
<dbReference type="AlphaFoldDB" id="A0A316V1Z1"/>
<dbReference type="RefSeq" id="XP_025351872.1">
    <property type="nucleotide sequence ID" value="XM_025499668.1"/>
</dbReference>
<accession>A0A316V1Z1</accession>
<dbReference type="GeneID" id="37021449"/>
<dbReference type="Proteomes" id="UP000245771">
    <property type="component" value="Unassembled WGS sequence"/>
</dbReference>
<keyword evidence="3" id="KW-1185">Reference proteome</keyword>
<evidence type="ECO:0000313" key="2">
    <source>
        <dbReference type="EMBL" id="PWN31570.1"/>
    </source>
</evidence>
<feature type="chain" id="PRO_5016437300" evidence="1">
    <location>
        <begin position="25"/>
        <end position="107"/>
    </location>
</feature>
<evidence type="ECO:0000256" key="1">
    <source>
        <dbReference type="SAM" id="SignalP"/>
    </source>
</evidence>
<gene>
    <name evidence="2" type="ORF">FA14DRAFT_162561</name>
</gene>
<proteinExistence type="predicted"/>
<organism evidence="2 3">
    <name type="scientific">Meira miltonrushii</name>
    <dbReference type="NCBI Taxonomy" id="1280837"/>
    <lineage>
        <taxon>Eukaryota</taxon>
        <taxon>Fungi</taxon>
        <taxon>Dikarya</taxon>
        <taxon>Basidiomycota</taxon>
        <taxon>Ustilaginomycotina</taxon>
        <taxon>Exobasidiomycetes</taxon>
        <taxon>Exobasidiales</taxon>
        <taxon>Brachybasidiaceae</taxon>
        <taxon>Meira</taxon>
    </lineage>
</organism>
<feature type="signal peptide" evidence="1">
    <location>
        <begin position="1"/>
        <end position="24"/>
    </location>
</feature>
<name>A0A316V1Z1_9BASI</name>
<dbReference type="InParanoid" id="A0A316V1Z1"/>
<evidence type="ECO:0000313" key="3">
    <source>
        <dbReference type="Proteomes" id="UP000245771"/>
    </source>
</evidence>
<reference evidence="2 3" key="1">
    <citation type="journal article" date="2018" name="Mol. Biol. Evol.">
        <title>Broad Genomic Sampling Reveals a Smut Pathogenic Ancestry of the Fungal Clade Ustilaginomycotina.</title>
        <authorList>
            <person name="Kijpornyongpan T."/>
            <person name="Mondo S.J."/>
            <person name="Barry K."/>
            <person name="Sandor L."/>
            <person name="Lee J."/>
            <person name="Lipzen A."/>
            <person name="Pangilinan J."/>
            <person name="LaButti K."/>
            <person name="Hainaut M."/>
            <person name="Henrissat B."/>
            <person name="Grigoriev I.V."/>
            <person name="Spatafora J.W."/>
            <person name="Aime M.C."/>
        </authorList>
    </citation>
    <scope>NUCLEOTIDE SEQUENCE [LARGE SCALE GENOMIC DNA]</scope>
    <source>
        <strain evidence="2 3">MCA 3882</strain>
    </source>
</reference>
<protein>
    <submittedName>
        <fullName evidence="2">Uncharacterized protein</fullName>
    </submittedName>
</protein>
<keyword evidence="1" id="KW-0732">Signal</keyword>
<sequence length="107" mass="11621">MNFSFQLLLAVWLYFLNIAQESKCFPLPTQFRLEKRGTRLIPDGTRFRIAATRAQAAIYKGASKISYASGAGKAGKFLDKAAAGKSAKVKVLGHQAQTKAIDATISI</sequence>